<sequence>MELTLHRHCNSCMPRSGHDDAISPLTDSSGLTMSVSTTAVSTPTNIPFSRPEIPVHQPGKIRIDYECFPEVVPSNDPEPAVLENAVTGRNLPELACTYTHELPKQAIATYAGLEVSTSLEPSTGAVMPLHLLGDQPDWIDCPFCERRARTTIKKRPSNITQ</sequence>
<organism evidence="1 2">
    <name type="scientific">Fusarium solani</name>
    <name type="common">Filamentous fungus</name>
    <dbReference type="NCBI Taxonomy" id="169388"/>
    <lineage>
        <taxon>Eukaryota</taxon>
        <taxon>Fungi</taxon>
        <taxon>Dikarya</taxon>
        <taxon>Ascomycota</taxon>
        <taxon>Pezizomycotina</taxon>
        <taxon>Sordariomycetes</taxon>
        <taxon>Hypocreomycetidae</taxon>
        <taxon>Hypocreales</taxon>
        <taxon>Nectriaceae</taxon>
        <taxon>Fusarium</taxon>
        <taxon>Fusarium solani species complex</taxon>
    </lineage>
</organism>
<dbReference type="EMBL" id="JAGTJS010000020">
    <property type="protein sequence ID" value="KAH7240408.1"/>
    <property type="molecule type" value="Genomic_DNA"/>
</dbReference>
<reference evidence="1" key="1">
    <citation type="journal article" date="2021" name="Nat. Commun.">
        <title>Genetic determinants of endophytism in the Arabidopsis root mycobiome.</title>
        <authorList>
            <person name="Mesny F."/>
            <person name="Miyauchi S."/>
            <person name="Thiergart T."/>
            <person name="Pickel B."/>
            <person name="Atanasova L."/>
            <person name="Karlsson M."/>
            <person name="Huettel B."/>
            <person name="Barry K.W."/>
            <person name="Haridas S."/>
            <person name="Chen C."/>
            <person name="Bauer D."/>
            <person name="Andreopoulos W."/>
            <person name="Pangilinan J."/>
            <person name="LaButti K."/>
            <person name="Riley R."/>
            <person name="Lipzen A."/>
            <person name="Clum A."/>
            <person name="Drula E."/>
            <person name="Henrissat B."/>
            <person name="Kohler A."/>
            <person name="Grigoriev I.V."/>
            <person name="Martin F.M."/>
            <person name="Hacquard S."/>
        </authorList>
    </citation>
    <scope>NUCLEOTIDE SEQUENCE</scope>
    <source>
        <strain evidence="1">FSSC 5 MPI-SDFR-AT-0091</strain>
    </source>
</reference>
<accession>A0A9P9GIY0</accession>
<evidence type="ECO:0000313" key="2">
    <source>
        <dbReference type="Proteomes" id="UP000736672"/>
    </source>
</evidence>
<dbReference type="OrthoDB" id="5599753at2759"/>
<name>A0A9P9GIY0_FUSSL</name>
<dbReference type="Proteomes" id="UP000736672">
    <property type="component" value="Unassembled WGS sequence"/>
</dbReference>
<comment type="caution">
    <text evidence="1">The sequence shown here is derived from an EMBL/GenBank/DDBJ whole genome shotgun (WGS) entry which is preliminary data.</text>
</comment>
<protein>
    <recommendedName>
        <fullName evidence="3">LITAF domain-containing protein</fullName>
    </recommendedName>
</protein>
<evidence type="ECO:0008006" key="3">
    <source>
        <dbReference type="Google" id="ProtNLM"/>
    </source>
</evidence>
<evidence type="ECO:0000313" key="1">
    <source>
        <dbReference type="EMBL" id="KAH7240408.1"/>
    </source>
</evidence>
<proteinExistence type="predicted"/>
<gene>
    <name evidence="1" type="ORF">B0J15DRAFT_404744</name>
</gene>
<dbReference type="AlphaFoldDB" id="A0A9P9GIY0"/>
<keyword evidence="2" id="KW-1185">Reference proteome</keyword>